<dbReference type="EMBL" id="HG994372">
    <property type="protein sequence ID" value="CAF2107887.1"/>
    <property type="molecule type" value="Genomic_DNA"/>
</dbReference>
<protein>
    <submittedName>
        <fullName evidence="2">(rape) hypothetical protein</fullName>
    </submittedName>
</protein>
<dbReference type="Proteomes" id="UP001295469">
    <property type="component" value="Chromosome C08"/>
</dbReference>
<sequence length="98" mass="11924">MEDDRKEERSRQPGNLDIYRFTATKEGEDDRRTHNSASYGHQRLLTKRANDNRHVYRQDQEISSRRAYKEPPRDWQTRHNRSSNLRYADSHHNNLTRE</sequence>
<feature type="compositionally biased region" description="Basic and acidic residues" evidence="1">
    <location>
        <begin position="1"/>
        <end position="11"/>
    </location>
</feature>
<name>A0A816UGB7_BRANA</name>
<organism evidence="2">
    <name type="scientific">Brassica napus</name>
    <name type="common">Rape</name>
    <dbReference type="NCBI Taxonomy" id="3708"/>
    <lineage>
        <taxon>Eukaryota</taxon>
        <taxon>Viridiplantae</taxon>
        <taxon>Streptophyta</taxon>
        <taxon>Embryophyta</taxon>
        <taxon>Tracheophyta</taxon>
        <taxon>Spermatophyta</taxon>
        <taxon>Magnoliopsida</taxon>
        <taxon>eudicotyledons</taxon>
        <taxon>Gunneridae</taxon>
        <taxon>Pentapetalae</taxon>
        <taxon>rosids</taxon>
        <taxon>malvids</taxon>
        <taxon>Brassicales</taxon>
        <taxon>Brassicaceae</taxon>
        <taxon>Brassiceae</taxon>
        <taxon>Brassica</taxon>
    </lineage>
</organism>
<evidence type="ECO:0000313" key="2">
    <source>
        <dbReference type="EMBL" id="CAF2107887.1"/>
    </source>
</evidence>
<feature type="compositionally biased region" description="Basic and acidic residues" evidence="1">
    <location>
        <begin position="48"/>
        <end position="77"/>
    </location>
</feature>
<evidence type="ECO:0000256" key="1">
    <source>
        <dbReference type="SAM" id="MobiDB-lite"/>
    </source>
</evidence>
<dbReference type="AlphaFoldDB" id="A0A816UGB7"/>
<proteinExistence type="predicted"/>
<feature type="region of interest" description="Disordered" evidence="1">
    <location>
        <begin position="1"/>
        <end position="98"/>
    </location>
</feature>
<gene>
    <name evidence="2" type="ORF">DARMORV10_C08P12670.1</name>
</gene>
<feature type="compositionally biased region" description="Basic and acidic residues" evidence="1">
    <location>
        <begin position="23"/>
        <end position="33"/>
    </location>
</feature>
<accession>A0A816UGB7</accession>
<feature type="compositionally biased region" description="Basic and acidic residues" evidence="1">
    <location>
        <begin position="88"/>
        <end position="98"/>
    </location>
</feature>
<reference evidence="2" key="1">
    <citation type="submission" date="2021-01" db="EMBL/GenBank/DDBJ databases">
        <authorList>
            <consortium name="Genoscope - CEA"/>
            <person name="William W."/>
        </authorList>
    </citation>
    <scope>NUCLEOTIDE SEQUENCE</scope>
</reference>
<feature type="non-terminal residue" evidence="2">
    <location>
        <position position="98"/>
    </location>
</feature>